<organism evidence="6 7">
    <name type="scientific">Trichonephila clavata</name>
    <name type="common">Joro spider</name>
    <name type="synonym">Nephila clavata</name>
    <dbReference type="NCBI Taxonomy" id="2740835"/>
    <lineage>
        <taxon>Eukaryota</taxon>
        <taxon>Metazoa</taxon>
        <taxon>Ecdysozoa</taxon>
        <taxon>Arthropoda</taxon>
        <taxon>Chelicerata</taxon>
        <taxon>Arachnida</taxon>
        <taxon>Araneae</taxon>
        <taxon>Araneomorphae</taxon>
        <taxon>Entelegynae</taxon>
        <taxon>Araneoidea</taxon>
        <taxon>Nephilidae</taxon>
        <taxon>Trichonephila</taxon>
    </lineage>
</organism>
<name>A0A8X6KC28_TRICU</name>
<dbReference type="InterPro" id="IPR000719">
    <property type="entry name" value="Prot_kinase_dom"/>
</dbReference>
<dbReference type="PROSITE" id="PS00108">
    <property type="entry name" value="PROTEIN_KINASE_ST"/>
    <property type="match status" value="1"/>
</dbReference>
<feature type="coiled-coil region" evidence="3">
    <location>
        <begin position="1124"/>
        <end position="1151"/>
    </location>
</feature>
<dbReference type="SMART" id="SM00220">
    <property type="entry name" value="S_TKc"/>
    <property type="match status" value="1"/>
</dbReference>
<dbReference type="InterPro" id="IPR011009">
    <property type="entry name" value="Kinase-like_dom_sf"/>
</dbReference>
<keyword evidence="3" id="KW-0175">Coiled coil</keyword>
<keyword evidence="7" id="KW-1185">Reference proteome</keyword>
<dbReference type="GO" id="GO:0000226">
    <property type="term" value="P:microtubule cytoskeleton organization"/>
    <property type="evidence" value="ECO:0007669"/>
    <property type="project" value="TreeGrafter"/>
</dbReference>
<reference evidence="6" key="1">
    <citation type="submission" date="2020-07" db="EMBL/GenBank/DDBJ databases">
        <title>Multicomponent nature underlies the extraordinary mechanical properties of spider dragline silk.</title>
        <authorList>
            <person name="Kono N."/>
            <person name="Nakamura H."/>
            <person name="Mori M."/>
            <person name="Yoshida Y."/>
            <person name="Ohtoshi R."/>
            <person name="Malay A.D."/>
            <person name="Moran D.A.P."/>
            <person name="Tomita M."/>
            <person name="Numata K."/>
            <person name="Arakawa K."/>
        </authorList>
    </citation>
    <scope>NUCLEOTIDE SEQUENCE</scope>
</reference>
<evidence type="ECO:0000256" key="3">
    <source>
        <dbReference type="SAM" id="Coils"/>
    </source>
</evidence>
<evidence type="ECO:0000256" key="2">
    <source>
        <dbReference type="ARBA" id="ARBA00022840"/>
    </source>
</evidence>
<dbReference type="EMBL" id="BMAO01010714">
    <property type="protein sequence ID" value="GFQ69049.1"/>
    <property type="molecule type" value="Genomic_DNA"/>
</dbReference>
<dbReference type="PANTHER" id="PTHR24346">
    <property type="entry name" value="MAP/MICROTUBULE AFFINITY-REGULATING KINASE"/>
    <property type="match status" value="1"/>
</dbReference>
<dbReference type="OrthoDB" id="6426874at2759"/>
<gene>
    <name evidence="6" type="primary">Nuak1</name>
    <name evidence="6" type="ORF">TNCT_604921</name>
</gene>
<accession>A0A8X6KC28</accession>
<evidence type="ECO:0000313" key="6">
    <source>
        <dbReference type="EMBL" id="GFQ69049.1"/>
    </source>
</evidence>
<keyword evidence="6" id="KW-0808">Transferase</keyword>
<keyword evidence="6" id="KW-0418">Kinase</keyword>
<dbReference type="PROSITE" id="PS50011">
    <property type="entry name" value="PROTEIN_KINASE_DOM"/>
    <property type="match status" value="1"/>
</dbReference>
<dbReference type="InterPro" id="IPR008271">
    <property type="entry name" value="Ser/Thr_kinase_AS"/>
</dbReference>
<dbReference type="FunFam" id="1.10.510.10:FF:000571">
    <property type="entry name" value="Maternal embryonic leucine zipper kinase"/>
    <property type="match status" value="1"/>
</dbReference>
<feature type="region of interest" description="Disordered" evidence="4">
    <location>
        <begin position="1289"/>
        <end position="1350"/>
    </location>
</feature>
<feature type="compositionally biased region" description="Basic and acidic residues" evidence="4">
    <location>
        <begin position="1314"/>
        <end position="1337"/>
    </location>
</feature>
<proteinExistence type="predicted"/>
<dbReference type="Pfam" id="PF00069">
    <property type="entry name" value="Pkinase"/>
    <property type="match status" value="1"/>
</dbReference>
<dbReference type="Gene3D" id="1.10.510.10">
    <property type="entry name" value="Transferase(Phosphotransferase) domain 1"/>
    <property type="match status" value="1"/>
</dbReference>
<keyword evidence="2" id="KW-0067">ATP-binding</keyword>
<dbReference type="GO" id="GO:0005737">
    <property type="term" value="C:cytoplasm"/>
    <property type="evidence" value="ECO:0007669"/>
    <property type="project" value="TreeGrafter"/>
</dbReference>
<evidence type="ECO:0000256" key="1">
    <source>
        <dbReference type="ARBA" id="ARBA00022741"/>
    </source>
</evidence>
<dbReference type="SUPFAM" id="SSF56112">
    <property type="entry name" value="Protein kinase-like (PK-like)"/>
    <property type="match status" value="1"/>
</dbReference>
<sequence>MQYASGGELYDYLGCHQSLPEAEARRLFRQIVSAIYYCHKNKICHRDLKLENILLDEKGNAQIADFGLSNIFDDRRRMNTFCGSPLYASPEIVKGTPYKGPEVDCWSLGVLLYTLIYGTMPFDGRNFKELVSQISEGRFEEPIIRSNSSGLIRRLLTPDISRRATIVDVCKDKWVNQGYFESLFIGAEKMASEAMLKTKNLGSAKFLSENNCIKNGGKLSAFQTVSATMKEKERKSSDINTENAKTLNSDQNQITHKSSLYEKILNYDVSFVINKLLVAVESAFKCPQTEANPKSAKSWPRNGENNMATKVDSAYVIPIFEVTSVVPKTSGKRVISLNQKEMTNHTWTPNSVLNDLVPQNSGVHLQKNINNKLKVIKKEMTNLEHLHLQKESLKPSMFQKNIETVKAPEPNNVNKANELEIAQISSRENILPRNPSIKTKREWENQLFGQKPVFRSKNHTLSLARIFSMKYEKLIRNSFKLPTRKQKPPGKIAIPSMFDPSTAPNEIQVKKEIVLFSTVSVSENKEKIEKKIEKIKKAALNMNLILRSNSQNRLKIQKYLMSQAKKMQDLVCDGQRSAHGSMEQINNFPAAYFSNLNVKMQNKKINFYFEEDASPFAVAKSKSDNQFPYNKLDFERFNCLGTTHFDTLLSVGGSDWNSKLIRSASDSGKILHLKNLAKFETSKEDQKASKMIINEPRSKIEVPSKNTSFQAVEGVPKKETIYSNDSIPYLKLFGKESDIEKCKEYLLSMKPFDYKSKDIKGQTFFVDFPSMRRNYGTCIQRSLSTYLVENAKISDGNALSTLDLNDSTDYFNLFDKVSIEKSKEYLLSIKPFNYEKEDNSIQTLPFVSYFKAIKGNVSSLMQRSLSTYLLECGIWNSKIDSENAHSKEITIHKTKTFPLIPDSKKDLKVKKLKDLRRLNTFTYISDCEDTILKRIQNIRGKSVDSDLDDYIWVSQNEKEPNFSQTAYSSSPNLCSYSMNKSTNDKNNNFSFRAQKGDIGLYEDPSSVAKSAFLRRILQESNLDNSSSRRTNKGKSTSENALLLNGNDDFLNRFQNGGKLQTQQGLLESKINPEESLFLSKFLNDLENREQFTNTMDGSQRRHPKSSFTTCKRSKLEKRSKSFLQLLSLKRIQEAEKEIERAERDARMDAEDSEGSLLEALKTHGYKGVISQRFKESENSSLNTYNSTNLFLRKMFPEFYRFNSTYHDNLPQFSMPTYEIGDIDTFNGYGDSYLTMKPSFELYPEFRQNSPKQFVYDWLATTHQNGECSSPFKVDQDSVMEADIHNLKETQNISSFGKENSKTFQDEASSSESFDTSKDPINDVHEYDTHYTRSERNQLRRTSSTSEDEKESVQDRIWRKSFYSRFNNSALSRKERTAFINSHFSPESRAVLGKTTNFKVSLGDGNDMKLKQIQSFRTYSSADSAEIQPSKSKSNVSNEGLLKAKFDESESEH</sequence>
<dbReference type="PANTHER" id="PTHR24346:SF93">
    <property type="entry name" value="NUAK FAMILY SNF1-LIKE KINASE 1"/>
    <property type="match status" value="1"/>
</dbReference>
<dbReference type="GO" id="GO:0005524">
    <property type="term" value="F:ATP binding"/>
    <property type="evidence" value="ECO:0007669"/>
    <property type="project" value="UniProtKB-KW"/>
</dbReference>
<feature type="compositionally biased region" description="Polar residues" evidence="4">
    <location>
        <begin position="1419"/>
        <end position="1437"/>
    </location>
</feature>
<evidence type="ECO:0000313" key="7">
    <source>
        <dbReference type="Proteomes" id="UP000887116"/>
    </source>
</evidence>
<evidence type="ECO:0000256" key="4">
    <source>
        <dbReference type="SAM" id="MobiDB-lite"/>
    </source>
</evidence>
<dbReference type="GO" id="GO:0050321">
    <property type="term" value="F:tau-protein kinase activity"/>
    <property type="evidence" value="ECO:0007669"/>
    <property type="project" value="TreeGrafter"/>
</dbReference>
<dbReference type="GO" id="GO:0035556">
    <property type="term" value="P:intracellular signal transduction"/>
    <property type="evidence" value="ECO:0007669"/>
    <property type="project" value="TreeGrafter"/>
</dbReference>
<feature type="compositionally biased region" description="Basic and acidic residues" evidence="4">
    <location>
        <begin position="1441"/>
        <end position="1452"/>
    </location>
</feature>
<feature type="domain" description="Protein kinase" evidence="5">
    <location>
        <begin position="1"/>
        <end position="175"/>
    </location>
</feature>
<protein>
    <submittedName>
        <fullName evidence="6">NUAK family SNF1-like kinase 1</fullName>
    </submittedName>
</protein>
<evidence type="ECO:0000259" key="5">
    <source>
        <dbReference type="PROSITE" id="PS50011"/>
    </source>
</evidence>
<feature type="region of interest" description="Disordered" evidence="4">
    <location>
        <begin position="1419"/>
        <end position="1452"/>
    </location>
</feature>
<keyword evidence="1" id="KW-0547">Nucleotide-binding</keyword>
<dbReference type="Proteomes" id="UP000887116">
    <property type="component" value="Unassembled WGS sequence"/>
</dbReference>
<comment type="caution">
    <text evidence="6">The sequence shown here is derived from an EMBL/GenBank/DDBJ whole genome shotgun (WGS) entry which is preliminary data.</text>
</comment>